<feature type="region of interest" description="Disordered" evidence="7">
    <location>
        <begin position="1558"/>
        <end position="1577"/>
    </location>
</feature>
<evidence type="ECO:0000259" key="10">
    <source>
        <dbReference type="PROSITE" id="PS51309"/>
    </source>
</evidence>
<evidence type="ECO:0000256" key="5">
    <source>
        <dbReference type="PROSITE-ProRule" id="PRU00104"/>
    </source>
</evidence>
<dbReference type="Gene3D" id="3.90.1750.10">
    <property type="entry name" value="Hect, E3 ligase catalytic domains"/>
    <property type="match status" value="1"/>
</dbReference>
<dbReference type="FunFam" id="3.30.2410.10:FF:000008">
    <property type="entry name" value="Putative E3 ubiquitin-protein ligase UBR5"/>
    <property type="match status" value="1"/>
</dbReference>
<dbReference type="OrthoDB" id="298098at2759"/>
<dbReference type="Pfam" id="PF00658">
    <property type="entry name" value="MLLE"/>
    <property type="match status" value="1"/>
</dbReference>
<feature type="compositionally biased region" description="Basic and acidic residues" evidence="7">
    <location>
        <begin position="324"/>
        <end position="344"/>
    </location>
</feature>
<feature type="zinc finger region" description="UBR-type" evidence="6">
    <location>
        <begin position="1153"/>
        <end position="1221"/>
    </location>
</feature>
<feature type="compositionally biased region" description="Low complexity" evidence="7">
    <location>
        <begin position="104"/>
        <end position="146"/>
    </location>
</feature>
<keyword evidence="4" id="KW-0862">Zinc</keyword>
<sequence>MDVNEKILSFHLIAQPLPGTDEQINDRIKEVADKLNKFGFVCPNELKELKNNAPCQVVIGPSHVAFLLTDGTVARIPLNIHYEKLDLSTRNSFTVDNKKKPIVSTQSSLTSTSSATPTTASSARVSGFNNNVPTTSNNNNSGTTNSNGVSIVRLPNSGAVVVTAGSSGAPRASISRRFPRIGTAGSRSRGSGVIVGRAVVPASQVPEDLINQCQVVLQNRSRGQIIRELQKTNLDVNLAVNNLLSRDDGGDDEMADEDYMQDDLISLLDAGMESAGVMFDSDVMLEDVLAQRPRSISQREALLRAARDHPHRWHSDILSRNVDSHLRGTVDKERTGSNESESTKRPAAKNPSSNAISYGEELQYWIDKDGKKPTFTHIASLYSELLAVNTQGQLCQWRWSDPEPFYSAAAPSLLHPKTAALGLASDVITHLSASIVRASLATASGKVVTLVDDSIASATASARVEHTAIAWPEFEPGIAEIHTSTLYTLVRLNNDALYWWGVMPFELRKKIAQKTRVKSTKKQSKGCGAEITCGATVCLRTAPFHNQGAIGFTIHNGVPKVGSLLECAWSLTESCRFKVLRAGTPTADGSSEKKKTSGNNQDKTDMPPPPSPASSTCSDHSGPAIMSPAFKRKRLGGSVTPVREVVTGAALGASAGEEEDWPMSEVVMVEDARNMPVGRVLKVDGNYAAVRFPKDGESVAAPLRTSEDASALLSDCRLLKKEDLIVVRGPAPPRTPELVQRTPRKVSLSDGQLMGVCIDDTDISAILKSNGKLQMVIYNMSSGSIEQRSNLPSHTPALLESQYSVRLWAACSSQATWCLMTDGNNTIYPLSPDCLDSVREPNWPGLPPIRCLSAPTPAPGTPAVALLAIVCEQQMLMPHILRCDTEKVEKFLKYASPEDADAAMKEMCDGGRNILHAAVSQSAPTSAKENDAEAPPSAASESMRLNVDSFTGPPLRAVDSLTTRRAVRDQMHGIREMMRQASFTRSGSSFESYRDHLDPANRHTPPEDNALQPPLPSMPGPPEEFYELPIRYETNAQKAISSSSCAIQEEAYTLPPVKLEDKERHKQAVAVLKAILNSSAFCRQAVNLLKARDADGLTPLMRSVWMRAYKASQLLLDIALNLCARDEEILMSMVFPPGSPPDLSPLHMLVANDTCSFTWTGAYHIQQDIFECRTCGLTGTLCCCTECARVCHRGHDCQMKQTAPTAYCDCWEKCACKTLVAGSLNDRMTLLTSLLRLGGQMVTQPNSNGEHILYFLAATASRQQHEFRQYQRVIERSGTSSSQRQAIKEAAEHAHVDIGQEPPKFARRALEKVLGEWLAVKSLLIADKTETDEERFVQEQWGSTRLDRFTHLLLTKCGNDALTILLDTLTRNVQNPTTQEEAKLAARRFIRSVARIFVVISMETSPSTSSRKGIGSRAALANSMLSGSINKARSVFKHLLPLAVEELCEISDALITPVRLGVAKPTAPFSLLTTSLEAVHAADDLFSVDPLPARRRTTTVDSSSAPPAPPSSVAASVPPTAPVTDRDSDGEGQDSGNVNEASHPPTDSDVMDVELQLVESDSESECAPSGDEASVQQSAITGATAGSEALAFFSDEDDEEEDTVVGGEDDDQSVPDDDQSQRDNEEHDEDSDTGSFSNDRPLLQSSASNRHASAPASMQWAVSTSPRPVSRRSGFIESSNSASMATTISQLSRAFGIVIRMISDLLSDVVPRKEADGFPGLHLNTDEDIRRLKQHVENQIQPTWLWMKSILDSTEAQLRYGCGLNSRIDVPQGNKSNRRTANTALGEARIHALQVLERSTNNRRSGNSARFVLAPSSSTSDTQFARRDFFTYALSLMRSHNNEHADSLPSLDVAALKHVAYVLDATVYYIRNVGGVTGEHSYSEDVEDSDMDETEVTCRKHRFFQRSPSVMQIGCTPPDPFKEPMTSALPLADQPHLLHPHARRDELFGSGTSTTTSSNLIPTPMSLSQQSEVYDASEAIIPQSHEALVGRWRHTLHLFGRVFSDDVGAEAGSIISELGGFPVKEVKFRRETERLRTNQQRDLIIEVSRNPSSEFLVAAIRQINIAYSRRVSSISSGSAPPLAVHKVKVTFKDEPGEGSGVARSFYTAFANAVLSLDPLPALEPPPNSGTSSNYPDIVTKIRQQRRISAPRPRRQRSLLTSADIANIAQSSPSTHDHEYEDRRQQLFRRVSLIHPSLASKITGILMDLPTNCQVALLSNEEALRQRVEHAVEVLVTQESSRSLTLPPSMHSDIIDLDMFNFTPSSSTSSQKEEEINDRAPLFWQPGKRGYYSPRPGNGSSERLNAMRCIGRVAGLCLLQNELFPLHFCRHVLKYMLCRKVAWHDLAFFDPPLYDNLRQLVNAAESEDGDKILTEMHVSMTAPADDSNNPTREIELYRGSQDVIVTPANVYHYVRFYAQRRLVDNVRAELDNLADGLHDVLPGSSLEGLTAEDLRLLLNGQGDICVQTLQSYTSFTDESGENNSEKVAKFKKWFWAVVEKMTTPQKQDLVYFWTSSPALPASEEGFQPMPSITIRPPDDAHLPTANTCISRLYIPLYSSRAILRSKLLSAILTRTFGYV</sequence>
<comment type="caution">
    <text evidence="11">The sequence shown here is derived from an EMBL/GenBank/DDBJ whole genome shotgun (WGS) entry which is preliminary data.</text>
</comment>
<feature type="region of interest" description="Disordered" evidence="7">
    <location>
        <begin position="920"/>
        <end position="941"/>
    </location>
</feature>
<dbReference type="PROSITE" id="PS51157">
    <property type="entry name" value="ZF_UBR"/>
    <property type="match status" value="1"/>
</dbReference>
<evidence type="ECO:0000313" key="12">
    <source>
        <dbReference type="Proteomes" id="UP000549394"/>
    </source>
</evidence>
<dbReference type="PANTHER" id="PTHR46276">
    <property type="entry name" value="E3 UBIQUITIN-PROTEIN LIGASE UBR5"/>
    <property type="match status" value="1"/>
</dbReference>
<dbReference type="GO" id="GO:0005737">
    <property type="term" value="C:cytoplasm"/>
    <property type="evidence" value="ECO:0007669"/>
    <property type="project" value="TreeGrafter"/>
</dbReference>
<dbReference type="GO" id="GO:0043130">
    <property type="term" value="F:ubiquitin binding"/>
    <property type="evidence" value="ECO:0007669"/>
    <property type="project" value="InterPro"/>
</dbReference>
<dbReference type="GO" id="GO:0005634">
    <property type="term" value="C:nucleus"/>
    <property type="evidence" value="ECO:0007669"/>
    <property type="project" value="TreeGrafter"/>
</dbReference>
<dbReference type="PROSITE" id="PS51309">
    <property type="entry name" value="PABC"/>
    <property type="match status" value="1"/>
</dbReference>
<dbReference type="SMART" id="SM00119">
    <property type="entry name" value="HECTc"/>
    <property type="match status" value="1"/>
</dbReference>
<gene>
    <name evidence="11" type="ORF">DGYR_LOCUS4924</name>
</gene>
<dbReference type="SMART" id="SM00517">
    <property type="entry name" value="PolyA"/>
    <property type="match status" value="1"/>
</dbReference>
<feature type="region of interest" description="Disordered" evidence="7">
    <location>
        <begin position="985"/>
        <end position="1015"/>
    </location>
</feature>
<dbReference type="SMART" id="SM00396">
    <property type="entry name" value="ZnF_UBR1"/>
    <property type="match status" value="1"/>
</dbReference>
<evidence type="ECO:0000256" key="7">
    <source>
        <dbReference type="SAM" id="MobiDB-lite"/>
    </source>
</evidence>
<feature type="compositionally biased region" description="Low complexity" evidence="7">
    <location>
        <begin position="1662"/>
        <end position="1673"/>
    </location>
</feature>
<protein>
    <submittedName>
        <fullName evidence="11">DgyrCDS5193</fullName>
    </submittedName>
</protein>
<feature type="region of interest" description="Disordered" evidence="7">
    <location>
        <begin position="101"/>
        <end position="146"/>
    </location>
</feature>
<feature type="domain" description="HECT" evidence="8">
    <location>
        <begin position="2272"/>
        <end position="2578"/>
    </location>
</feature>
<dbReference type="GO" id="GO:0008270">
    <property type="term" value="F:zinc ion binding"/>
    <property type="evidence" value="ECO:0007669"/>
    <property type="project" value="UniProtKB-KW"/>
</dbReference>
<dbReference type="FunFam" id="1.10.8.10:FF:000009">
    <property type="entry name" value="Putative E3 ubiquitin-protein ligase UBR5"/>
    <property type="match status" value="1"/>
</dbReference>
<dbReference type="PROSITE" id="PS50237">
    <property type="entry name" value="HECT"/>
    <property type="match status" value="1"/>
</dbReference>
<feature type="region of interest" description="Disordered" evidence="7">
    <location>
        <begin position="1592"/>
        <end position="1680"/>
    </location>
</feature>
<dbReference type="InterPro" id="IPR036053">
    <property type="entry name" value="PABP-dom"/>
</dbReference>
<dbReference type="InterPro" id="IPR000569">
    <property type="entry name" value="HECT_dom"/>
</dbReference>
<dbReference type="InterPro" id="IPR024725">
    <property type="entry name" value="UBR5_UBA"/>
</dbReference>
<keyword evidence="2" id="KW-0863">Zinc-finger</keyword>
<dbReference type="InterPro" id="IPR047503">
    <property type="entry name" value="UBR-box_UBR5"/>
</dbReference>
<dbReference type="Gene3D" id="3.30.2410.10">
    <property type="entry name" value="Hect, E3 ligase catalytic domain"/>
    <property type="match status" value="1"/>
</dbReference>
<keyword evidence="1" id="KW-0479">Metal-binding</keyword>
<dbReference type="CDD" id="cd14423">
    <property type="entry name" value="CUE_UBR5"/>
    <property type="match status" value="1"/>
</dbReference>
<feature type="compositionally biased region" description="Polar residues" evidence="7">
    <location>
        <begin position="1633"/>
        <end position="1651"/>
    </location>
</feature>
<evidence type="ECO:0000256" key="4">
    <source>
        <dbReference type="ARBA" id="ARBA00022833"/>
    </source>
</evidence>
<dbReference type="Gene3D" id="1.10.1900.10">
    <property type="entry name" value="c-terminal domain of poly(a) binding protein"/>
    <property type="match status" value="1"/>
</dbReference>
<reference evidence="11 12" key="1">
    <citation type="submission" date="2020-08" db="EMBL/GenBank/DDBJ databases">
        <authorList>
            <person name="Hejnol A."/>
        </authorList>
    </citation>
    <scope>NUCLEOTIDE SEQUENCE [LARGE SCALE GENOMIC DNA]</scope>
</reference>
<feature type="region of interest" description="Disordered" evidence="7">
    <location>
        <begin position="324"/>
        <end position="354"/>
    </location>
</feature>
<feature type="compositionally biased region" description="Acidic residues" evidence="7">
    <location>
        <begin position="1594"/>
        <end position="1618"/>
    </location>
</feature>
<evidence type="ECO:0000256" key="6">
    <source>
        <dbReference type="PROSITE-ProRule" id="PRU00508"/>
    </source>
</evidence>
<dbReference type="Pfam" id="PF11547">
    <property type="entry name" value="E3_UbLigase_EDD"/>
    <property type="match status" value="1"/>
</dbReference>
<evidence type="ECO:0000259" key="9">
    <source>
        <dbReference type="PROSITE" id="PS51157"/>
    </source>
</evidence>
<dbReference type="CDD" id="cd19675">
    <property type="entry name" value="UBR-box_UBR5"/>
    <property type="match status" value="1"/>
</dbReference>
<feature type="domain" description="UBR-type" evidence="9">
    <location>
        <begin position="1153"/>
        <end position="1221"/>
    </location>
</feature>
<dbReference type="SUPFAM" id="SSF63570">
    <property type="entry name" value="PABC (PABP) domain"/>
    <property type="match status" value="1"/>
</dbReference>
<dbReference type="InterPro" id="IPR003126">
    <property type="entry name" value="Znf_UBR"/>
</dbReference>
<dbReference type="InterPro" id="IPR035983">
    <property type="entry name" value="Hect_E3_ubiquitin_ligase"/>
</dbReference>
<evidence type="ECO:0000256" key="1">
    <source>
        <dbReference type="ARBA" id="ARBA00022723"/>
    </source>
</evidence>
<name>A0A7I8VNX5_9ANNE</name>
<dbReference type="Gene3D" id="1.10.8.10">
    <property type="entry name" value="DNA helicase RuvA subunit, C-terminal domain"/>
    <property type="match status" value="1"/>
</dbReference>
<keyword evidence="3 5" id="KW-0833">Ubl conjugation pathway</keyword>
<dbReference type="EMBL" id="CAJFCJ010000006">
    <property type="protein sequence ID" value="CAD5116287.1"/>
    <property type="molecule type" value="Genomic_DNA"/>
</dbReference>
<dbReference type="Proteomes" id="UP000549394">
    <property type="component" value="Unassembled WGS sequence"/>
</dbReference>
<dbReference type="GO" id="GO:0090263">
    <property type="term" value="P:positive regulation of canonical Wnt signaling pathway"/>
    <property type="evidence" value="ECO:0007669"/>
    <property type="project" value="TreeGrafter"/>
</dbReference>
<dbReference type="PANTHER" id="PTHR46276:SF1">
    <property type="entry name" value="E3 UBIQUITIN-PROTEIN LIGASE UBR5"/>
    <property type="match status" value="1"/>
</dbReference>
<dbReference type="GO" id="GO:0034450">
    <property type="term" value="F:ubiquitin-ubiquitin ligase activity"/>
    <property type="evidence" value="ECO:0007669"/>
    <property type="project" value="TreeGrafter"/>
</dbReference>
<feature type="domain" description="PABC" evidence="10">
    <location>
        <begin position="2162"/>
        <end position="2239"/>
    </location>
</feature>
<feature type="region of interest" description="Disordered" evidence="7">
    <location>
        <begin position="583"/>
        <end position="623"/>
    </location>
</feature>
<evidence type="ECO:0000259" key="8">
    <source>
        <dbReference type="PROSITE" id="PS50237"/>
    </source>
</evidence>
<feature type="region of interest" description="Disordered" evidence="7">
    <location>
        <begin position="1496"/>
        <end position="1548"/>
    </location>
</feature>
<feature type="compositionally biased region" description="Basic and acidic residues" evidence="7">
    <location>
        <begin position="992"/>
        <end position="1006"/>
    </location>
</feature>
<feature type="active site" description="Glycyl thioester intermediate" evidence="5">
    <location>
        <position position="2547"/>
    </location>
</feature>
<dbReference type="SUPFAM" id="SSF56204">
    <property type="entry name" value="Hect, E3 ligase catalytic domain"/>
    <property type="match status" value="1"/>
</dbReference>
<evidence type="ECO:0000313" key="11">
    <source>
        <dbReference type="EMBL" id="CAD5116287.1"/>
    </source>
</evidence>
<dbReference type="Gene3D" id="3.30.2160.10">
    <property type="entry name" value="Hect, E3 ligase catalytic domain"/>
    <property type="match status" value="1"/>
</dbReference>
<feature type="compositionally biased region" description="Low complexity" evidence="7">
    <location>
        <begin position="1499"/>
        <end position="1518"/>
    </location>
</feature>
<keyword evidence="12" id="KW-1185">Reference proteome</keyword>
<evidence type="ECO:0000256" key="2">
    <source>
        <dbReference type="ARBA" id="ARBA00022771"/>
    </source>
</evidence>
<dbReference type="InterPro" id="IPR002004">
    <property type="entry name" value="PABP_HYD_C"/>
</dbReference>
<accession>A0A7I8VNX5</accession>
<dbReference type="GO" id="GO:0000209">
    <property type="term" value="P:protein polyubiquitination"/>
    <property type="evidence" value="ECO:0007669"/>
    <property type="project" value="TreeGrafter"/>
</dbReference>
<organism evidence="11 12">
    <name type="scientific">Dimorphilus gyrociliatus</name>
    <dbReference type="NCBI Taxonomy" id="2664684"/>
    <lineage>
        <taxon>Eukaryota</taxon>
        <taxon>Metazoa</taxon>
        <taxon>Spiralia</taxon>
        <taxon>Lophotrochozoa</taxon>
        <taxon>Annelida</taxon>
        <taxon>Polychaeta</taxon>
        <taxon>Polychaeta incertae sedis</taxon>
        <taxon>Dinophilidae</taxon>
        <taxon>Dimorphilus</taxon>
    </lineage>
</organism>
<dbReference type="GO" id="GO:0003723">
    <property type="term" value="F:RNA binding"/>
    <property type="evidence" value="ECO:0007669"/>
    <property type="project" value="InterPro"/>
</dbReference>
<evidence type="ECO:0000256" key="3">
    <source>
        <dbReference type="ARBA" id="ARBA00022786"/>
    </source>
</evidence>
<proteinExistence type="predicted"/>
<dbReference type="Pfam" id="PF00632">
    <property type="entry name" value="HECT"/>
    <property type="match status" value="1"/>
</dbReference>